<keyword evidence="1" id="KW-0597">Phosphoprotein</keyword>
<gene>
    <name evidence="6" type="ORF">Q5P01_015446</name>
</gene>
<dbReference type="InterPro" id="IPR001315">
    <property type="entry name" value="CARD"/>
</dbReference>
<feature type="compositionally biased region" description="Basic and acidic residues" evidence="4">
    <location>
        <begin position="256"/>
        <end position="302"/>
    </location>
</feature>
<reference evidence="6" key="1">
    <citation type="submission" date="2023-07" db="EMBL/GenBank/DDBJ databases">
        <title>Chromosome-level Genome Assembly of Striped Snakehead (Channa striata).</title>
        <authorList>
            <person name="Liu H."/>
        </authorList>
    </citation>
    <scope>NUCLEOTIDE SEQUENCE</scope>
    <source>
        <strain evidence="6">Gz</strain>
        <tissue evidence="6">Muscle</tissue>
    </source>
</reference>
<feature type="region of interest" description="Disordered" evidence="4">
    <location>
        <begin position="250"/>
        <end position="312"/>
    </location>
</feature>
<keyword evidence="7" id="KW-1185">Reference proteome</keyword>
<feature type="compositionally biased region" description="Low complexity" evidence="4">
    <location>
        <begin position="476"/>
        <end position="489"/>
    </location>
</feature>
<accession>A0AA88MHN1</accession>
<organism evidence="6 7">
    <name type="scientific">Channa striata</name>
    <name type="common">Snakehead murrel</name>
    <name type="synonym">Ophicephalus striatus</name>
    <dbReference type="NCBI Taxonomy" id="64152"/>
    <lineage>
        <taxon>Eukaryota</taxon>
        <taxon>Metazoa</taxon>
        <taxon>Chordata</taxon>
        <taxon>Craniata</taxon>
        <taxon>Vertebrata</taxon>
        <taxon>Euteleostomi</taxon>
        <taxon>Actinopterygii</taxon>
        <taxon>Neopterygii</taxon>
        <taxon>Teleostei</taxon>
        <taxon>Neoteleostei</taxon>
        <taxon>Acanthomorphata</taxon>
        <taxon>Anabantaria</taxon>
        <taxon>Anabantiformes</taxon>
        <taxon>Channoidei</taxon>
        <taxon>Channidae</taxon>
        <taxon>Channa</taxon>
    </lineage>
</organism>
<dbReference type="PANTHER" id="PTHR14559:SF3">
    <property type="entry name" value="CASPASE RECRUITMENT DOMAIN-CONTAINING PROTEIN 9"/>
    <property type="match status" value="1"/>
</dbReference>
<dbReference type="GO" id="GO:0005737">
    <property type="term" value="C:cytoplasm"/>
    <property type="evidence" value="ECO:0007669"/>
    <property type="project" value="TreeGrafter"/>
</dbReference>
<proteinExistence type="predicted"/>
<evidence type="ECO:0000313" key="7">
    <source>
        <dbReference type="Proteomes" id="UP001187415"/>
    </source>
</evidence>
<feature type="region of interest" description="Disordered" evidence="4">
    <location>
        <begin position="437"/>
        <end position="502"/>
    </location>
</feature>
<keyword evidence="2 3" id="KW-0175">Coiled coil</keyword>
<dbReference type="GO" id="GO:0050700">
    <property type="term" value="F:CARD domain binding"/>
    <property type="evidence" value="ECO:0007669"/>
    <property type="project" value="TreeGrafter"/>
</dbReference>
<dbReference type="PANTHER" id="PTHR14559">
    <property type="entry name" value="CASPASE RECRUITMENT DOMAIN FAMILY"/>
    <property type="match status" value="1"/>
</dbReference>
<feature type="coiled-coil region" evidence="3">
    <location>
        <begin position="116"/>
        <end position="230"/>
    </location>
</feature>
<evidence type="ECO:0000256" key="2">
    <source>
        <dbReference type="ARBA" id="ARBA00023054"/>
    </source>
</evidence>
<dbReference type="InterPro" id="IPR011029">
    <property type="entry name" value="DEATH-like_dom_sf"/>
</dbReference>
<dbReference type="GO" id="GO:0043123">
    <property type="term" value="P:positive regulation of canonical NF-kappaB signal transduction"/>
    <property type="evidence" value="ECO:0007669"/>
    <property type="project" value="TreeGrafter"/>
</dbReference>
<dbReference type="Gene3D" id="1.10.533.10">
    <property type="entry name" value="Death Domain, Fas"/>
    <property type="match status" value="1"/>
</dbReference>
<dbReference type="SUPFAM" id="SSF47986">
    <property type="entry name" value="DEATH domain"/>
    <property type="match status" value="1"/>
</dbReference>
<name>A0AA88MHN1_CHASR</name>
<dbReference type="PROSITE" id="PS50209">
    <property type="entry name" value="CARD"/>
    <property type="match status" value="1"/>
</dbReference>
<evidence type="ECO:0000256" key="4">
    <source>
        <dbReference type="SAM" id="MobiDB-lite"/>
    </source>
</evidence>
<evidence type="ECO:0000256" key="3">
    <source>
        <dbReference type="SAM" id="Coils"/>
    </source>
</evidence>
<dbReference type="Proteomes" id="UP001187415">
    <property type="component" value="Unassembled WGS sequence"/>
</dbReference>
<dbReference type="FunFam" id="1.10.533.10:FF:000003">
    <property type="entry name" value="Caspase recruitment domain family, member 11"/>
    <property type="match status" value="1"/>
</dbReference>
<protein>
    <recommendedName>
        <fullName evidence="5">CARD domain-containing protein</fullName>
    </recommendedName>
</protein>
<comment type="caution">
    <text evidence="6">The sequence shown here is derived from an EMBL/GenBank/DDBJ whole genome shotgun (WGS) entry which is preliminary data.</text>
</comment>
<dbReference type="AlphaFoldDB" id="A0AA88MHN1"/>
<dbReference type="EMBL" id="JAUPFM010000011">
    <property type="protein sequence ID" value="KAK2838234.1"/>
    <property type="molecule type" value="Genomic_DNA"/>
</dbReference>
<sequence length="552" mass="64841">MDGVCEDDLCWLQLDDFRMLLIKTIEPSRITPYLRQCQVISAEDEEQLFNDPSLVIRKRKVGAMLDILQRTGVKGYTAFLESLELDYPQLYSRITGKEPNKTFSILIDTAGESGLTQFLMSELSRLQRALQDERRRRQQACSVAKEQEAWSRQQQLRDRELKKLTERLQKFREERDRLIEEVKQLRDHNYSLMADINTMNQEKSNALLANRDLQIEVERLKHTVLRAESQTRLLRRRTARPLQESRIMVLPTETFFHPDRLEEHKEEKQEGKKEEKEEDTKEEKPEEKKEEEKQEEQKEEKRKPSRGPPQMNLLASVFKLRRELHRAEEQRTRSLEEKEDLELRCAQLKGDARMYRQRNKQTLRQLEEVIRERDKALALQAEQQEQARLLLLEKDQYREQVRQLTEQSDRLELHLLRSQGEVLQLRTRIRRLTCNTHQCERSSEDEEEPIENTAKGSSEDVRSRTSGENEEMAALQQSGSPEGSAAGSEQKPKTSASWDEQTEGCVTSRGRLNFFYRRKRALRSKLTGTDCVACNLDDSSCSDIDIDITESD</sequence>
<evidence type="ECO:0000313" key="6">
    <source>
        <dbReference type="EMBL" id="KAK2838234.1"/>
    </source>
</evidence>
<feature type="compositionally biased region" description="Basic and acidic residues" evidence="4">
    <location>
        <begin position="457"/>
        <end position="467"/>
    </location>
</feature>
<evidence type="ECO:0000256" key="1">
    <source>
        <dbReference type="ARBA" id="ARBA00022553"/>
    </source>
</evidence>
<evidence type="ECO:0000259" key="5">
    <source>
        <dbReference type="PROSITE" id="PS50209"/>
    </source>
</evidence>
<feature type="domain" description="CARD" evidence="5">
    <location>
        <begin position="14"/>
        <end position="98"/>
    </location>
</feature>
<dbReference type="Pfam" id="PF00619">
    <property type="entry name" value="CARD"/>
    <property type="match status" value="1"/>
</dbReference>
<dbReference type="GO" id="GO:0042981">
    <property type="term" value="P:regulation of apoptotic process"/>
    <property type="evidence" value="ECO:0007669"/>
    <property type="project" value="InterPro"/>
</dbReference>